<organism evidence="1 2">
    <name type="scientific">Fluviibacter phosphoraccumulans</name>
    <dbReference type="NCBI Taxonomy" id="1751046"/>
    <lineage>
        <taxon>Bacteria</taxon>
        <taxon>Pseudomonadati</taxon>
        <taxon>Pseudomonadota</taxon>
        <taxon>Betaproteobacteria</taxon>
        <taxon>Rhodocyclales</taxon>
        <taxon>Fluviibacteraceae</taxon>
        <taxon>Fluviibacter</taxon>
    </lineage>
</organism>
<accession>A0A7R6R2A3</accession>
<dbReference type="AlphaFoldDB" id="A0A7R6R2A3"/>
<evidence type="ECO:0000313" key="2">
    <source>
        <dbReference type="Proteomes" id="UP000463961"/>
    </source>
</evidence>
<sequence>MSWIIQRICPRENSVYLVKESTGVIRQISVPGAESATIEGGNVLIQCKTGFSWLVNPDTGSRRRFQAAI</sequence>
<dbReference type="EMBL" id="AP022345">
    <property type="protein sequence ID" value="BBU69031.1"/>
    <property type="molecule type" value="Genomic_DNA"/>
</dbReference>
<reference evidence="2" key="1">
    <citation type="submission" date="2020-01" db="EMBL/GenBank/DDBJ databases">
        <title>Phosphoaccumulans saitamaens gen. nov., sp. nov., a polyphosphate accumulating bacterium isolated from surface river water.</title>
        <authorList>
            <person name="Watanabe K."/>
            <person name="Suda W."/>
        </authorList>
    </citation>
    <scope>NUCLEOTIDE SEQUENCE [LARGE SCALE GENOMIC DNA]</scope>
    <source>
        <strain evidence="2">ICHIAU1</strain>
    </source>
</reference>
<dbReference type="Proteomes" id="UP000463961">
    <property type="component" value="Chromosome"/>
</dbReference>
<keyword evidence="2" id="KW-1185">Reference proteome</keyword>
<name>A0A7R6R2A3_9RHOO</name>
<protein>
    <submittedName>
        <fullName evidence="1">Uncharacterized protein</fullName>
    </submittedName>
</protein>
<proteinExistence type="predicted"/>
<dbReference type="RefSeq" id="WP_162050214.1">
    <property type="nucleotide sequence ID" value="NZ_AP022345.1"/>
</dbReference>
<evidence type="ECO:0000313" key="1">
    <source>
        <dbReference type="EMBL" id="BBU69031.1"/>
    </source>
</evidence>
<gene>
    <name evidence="1" type="ORF">ICHIAU1_13140</name>
</gene>